<feature type="region of interest" description="Disordered" evidence="1">
    <location>
        <begin position="52"/>
        <end position="73"/>
    </location>
</feature>
<dbReference type="AlphaFoldDB" id="A0A6L5BFB8"/>
<gene>
    <name evidence="2" type="ORF">AG4045_011682</name>
</gene>
<evidence type="ECO:0000256" key="1">
    <source>
        <dbReference type="SAM" id="MobiDB-lite"/>
    </source>
</evidence>
<evidence type="ECO:0000313" key="3">
    <source>
        <dbReference type="Proteomes" id="UP000593563"/>
    </source>
</evidence>
<evidence type="ECO:0000313" key="2">
    <source>
        <dbReference type="EMBL" id="KAF1002834.1"/>
    </source>
</evidence>
<proteinExistence type="predicted"/>
<reference evidence="2" key="1">
    <citation type="submission" date="2020-01" db="EMBL/GenBank/DDBJ databases">
        <title>The Celery Genome Sequence Reveals Sequential Paleo-tetraploidization, Resistance Gene Elimination, Karyotype Evolution, and Functional Innovation in Apiales.</title>
        <authorList>
            <person name="Song X."/>
        </authorList>
    </citation>
    <scope>NUCLEOTIDE SEQUENCE</scope>
    <source>
        <tissue evidence="2">Leaf</tissue>
    </source>
</reference>
<keyword evidence="3" id="KW-1185">Reference proteome</keyword>
<name>A0A6L5BFB8_APIGR</name>
<dbReference type="EMBL" id="WRXP01000338">
    <property type="protein sequence ID" value="KAF1002834.1"/>
    <property type="molecule type" value="Genomic_DNA"/>
</dbReference>
<dbReference type="Proteomes" id="UP000593563">
    <property type="component" value="Unassembled WGS sequence"/>
</dbReference>
<accession>A0A6L5BFB8</accession>
<organism evidence="2 3">
    <name type="scientific">Apium graveolens</name>
    <name type="common">Celery</name>
    <dbReference type="NCBI Taxonomy" id="4045"/>
    <lineage>
        <taxon>Eukaryota</taxon>
        <taxon>Viridiplantae</taxon>
        <taxon>Streptophyta</taxon>
        <taxon>Embryophyta</taxon>
        <taxon>Tracheophyta</taxon>
        <taxon>Spermatophyta</taxon>
        <taxon>Magnoliopsida</taxon>
        <taxon>eudicotyledons</taxon>
        <taxon>Gunneridae</taxon>
        <taxon>Pentapetalae</taxon>
        <taxon>asterids</taxon>
        <taxon>campanulids</taxon>
        <taxon>Apiales</taxon>
        <taxon>Apiaceae</taxon>
        <taxon>Apioideae</taxon>
        <taxon>apioid superclade</taxon>
        <taxon>Apieae</taxon>
        <taxon>Apium</taxon>
    </lineage>
</organism>
<protein>
    <submittedName>
        <fullName evidence="2">Uncharacterized protein</fullName>
    </submittedName>
</protein>
<comment type="caution">
    <text evidence="2">The sequence shown here is derived from an EMBL/GenBank/DDBJ whole genome shotgun (WGS) entry which is preliminary data.</text>
</comment>
<sequence>MTKRRPSRLPKIQYNGNGGKRHFLFVGRDSYLRSTPEWFALEKAGIMSPLVGKSSGVDRGRGKPPKMRKMGWLWDRGQGSNPGLVLL</sequence>